<keyword evidence="4" id="KW-0175">Coiled coil</keyword>
<dbReference type="SUPFAM" id="SSF52540">
    <property type="entry name" value="P-loop containing nucleoside triphosphate hydrolases"/>
    <property type="match status" value="1"/>
</dbReference>
<keyword evidence="3" id="KW-0342">GTP-binding</keyword>
<dbReference type="OMA" id="EECERIN"/>
<proteinExistence type="inferred from homology"/>
<accession>A0A3B4VP98</accession>
<dbReference type="CDD" id="cd01852">
    <property type="entry name" value="AIG1"/>
    <property type="match status" value="1"/>
</dbReference>
<evidence type="ECO:0000256" key="4">
    <source>
        <dbReference type="SAM" id="Coils"/>
    </source>
</evidence>
<evidence type="ECO:0000313" key="6">
    <source>
        <dbReference type="Ensembl" id="ENSSDUP00000032863.1"/>
    </source>
</evidence>
<sequence>MSPEFCFSYEGDESVSLLSEVLPAGVCARGSGPKFNMMRHADEPLRMVLLGKTGNGKSAAGNTILGEELFKSRASQRSVTKSCQKASGEIDGRSVAVVDTPGLFDTTLSEDEIHQEIVNCITMLSPGPHVFLLVLQIGRFTQEEEVTVELIKKYFGQKSKDFTIVLFTRGDNLNNQSVESYIEEECVDFVKHLMEECGGRYHVFNNKDKTNHTQVSQLFSKIETMLQKTGDSCYNAELFRFSKEEIRKKMGNMMRENHRKEECERINEEKRRREQAEISGMEQRYQQLMETKQMKEQMRRMTHKETLSALIQFRLKDNDVSKLICFTMD</sequence>
<dbReference type="InterPro" id="IPR006703">
    <property type="entry name" value="G_AIG1"/>
</dbReference>
<keyword evidence="7" id="KW-1185">Reference proteome</keyword>
<dbReference type="PANTHER" id="PTHR10903:SF170">
    <property type="entry name" value="GTPASE IMAP FAMILY MEMBER 7"/>
    <property type="match status" value="1"/>
</dbReference>
<dbReference type="PANTHER" id="PTHR10903">
    <property type="entry name" value="GTPASE, IMAP FAMILY MEMBER-RELATED"/>
    <property type="match status" value="1"/>
</dbReference>
<reference evidence="6" key="1">
    <citation type="submission" date="2025-08" db="UniProtKB">
        <authorList>
            <consortium name="Ensembl"/>
        </authorList>
    </citation>
    <scope>IDENTIFICATION</scope>
</reference>
<evidence type="ECO:0000256" key="3">
    <source>
        <dbReference type="ARBA" id="ARBA00023134"/>
    </source>
</evidence>
<dbReference type="Proteomes" id="UP000261420">
    <property type="component" value="Unplaced"/>
</dbReference>
<dbReference type="FunFam" id="3.40.50.300:FF:000366">
    <property type="entry name" value="GTPase, IMAP family member 2"/>
    <property type="match status" value="1"/>
</dbReference>
<evidence type="ECO:0000259" key="5">
    <source>
        <dbReference type="PROSITE" id="PS51720"/>
    </source>
</evidence>
<feature type="domain" description="AIG1-type G" evidence="5">
    <location>
        <begin position="42"/>
        <end position="243"/>
    </location>
</feature>
<dbReference type="AlphaFoldDB" id="A0A3B4VP98"/>
<keyword evidence="2" id="KW-0547">Nucleotide-binding</keyword>
<dbReference type="Ensembl" id="ENSSDUT00000033425.1">
    <property type="protein sequence ID" value="ENSSDUP00000032863.1"/>
    <property type="gene ID" value="ENSSDUG00000023613.1"/>
</dbReference>
<dbReference type="InterPro" id="IPR045058">
    <property type="entry name" value="GIMA/IAN/Toc"/>
</dbReference>
<dbReference type="GO" id="GO:0005525">
    <property type="term" value="F:GTP binding"/>
    <property type="evidence" value="ECO:0007669"/>
    <property type="project" value="UniProtKB-KW"/>
</dbReference>
<reference evidence="6" key="2">
    <citation type="submission" date="2025-09" db="UniProtKB">
        <authorList>
            <consortium name="Ensembl"/>
        </authorList>
    </citation>
    <scope>IDENTIFICATION</scope>
</reference>
<dbReference type="GeneTree" id="ENSGT01120000271858"/>
<feature type="coiled-coil region" evidence="4">
    <location>
        <begin position="259"/>
        <end position="298"/>
    </location>
</feature>
<evidence type="ECO:0000313" key="7">
    <source>
        <dbReference type="Proteomes" id="UP000261420"/>
    </source>
</evidence>
<evidence type="ECO:0000256" key="2">
    <source>
        <dbReference type="ARBA" id="ARBA00022741"/>
    </source>
</evidence>
<organism evidence="6 7">
    <name type="scientific">Seriola dumerili</name>
    <name type="common">Greater amberjack</name>
    <name type="synonym">Caranx dumerili</name>
    <dbReference type="NCBI Taxonomy" id="41447"/>
    <lineage>
        <taxon>Eukaryota</taxon>
        <taxon>Metazoa</taxon>
        <taxon>Chordata</taxon>
        <taxon>Craniata</taxon>
        <taxon>Vertebrata</taxon>
        <taxon>Euteleostomi</taxon>
        <taxon>Actinopterygii</taxon>
        <taxon>Neopterygii</taxon>
        <taxon>Teleostei</taxon>
        <taxon>Neoteleostei</taxon>
        <taxon>Acanthomorphata</taxon>
        <taxon>Carangaria</taxon>
        <taxon>Carangiformes</taxon>
        <taxon>Carangidae</taxon>
        <taxon>Seriola</taxon>
    </lineage>
</organism>
<dbReference type="STRING" id="41447.ENSSDUP00000032863"/>
<protein>
    <recommendedName>
        <fullName evidence="5">AIG1-type G domain-containing protein</fullName>
    </recommendedName>
</protein>
<comment type="similarity">
    <text evidence="1">Belongs to the TRAFAC class TrmE-Era-EngA-EngB-Septin-like GTPase superfamily. AIG1/Toc34/Toc159-like paraseptin GTPase family. IAN subfamily.</text>
</comment>
<dbReference type="Pfam" id="PF04548">
    <property type="entry name" value="AIG1"/>
    <property type="match status" value="1"/>
</dbReference>
<dbReference type="Gene3D" id="3.40.50.300">
    <property type="entry name" value="P-loop containing nucleotide triphosphate hydrolases"/>
    <property type="match status" value="1"/>
</dbReference>
<evidence type="ECO:0000256" key="1">
    <source>
        <dbReference type="ARBA" id="ARBA00008535"/>
    </source>
</evidence>
<dbReference type="PROSITE" id="PS51720">
    <property type="entry name" value="G_AIG1"/>
    <property type="match status" value="1"/>
</dbReference>
<dbReference type="InterPro" id="IPR027417">
    <property type="entry name" value="P-loop_NTPase"/>
</dbReference>
<name>A0A3B4VP98_SERDU</name>